<evidence type="ECO:0000256" key="5">
    <source>
        <dbReference type="SAM" id="Phobius"/>
    </source>
</evidence>
<sequence length="561" mass="63967">MVISLNNCSLSSIVVFILYFTISNLWILPVENARILAVETLGCKSHWNFMSAVLRSLTDAGHSVTVFTPLPDGDRDNYTEVDLSNDFPILMAKDMKATLDVYGNPIVYMNMKTGLNRRYCDSVYGNRRFNEVIRGKYNEDFDVIIIEPLSVDCMSYLASILNLPIIYVIPSPMITYAERKFTGHISNPAVVSNLLAQRAVPKTFVQRVANTALLAYSMLITVYDEWMLRVTDPRPYDLSPKVHPSIIFQNSHYITESSRPVLPNLVDVGGIHLKPPKSIPKDVLDFIEDSPHGVIYFTFGSIIQLSSLPENIIKSFKEAFANVPQRVLWKYEGEMKDVPKNVMIKKWFPQRDILLHPKIKLFISHGGISGVYEAVDGGVPVLGFPLFFDQPRNIDNLVTAEMAISMDLFTINKEKLLNNILQLVNNEKYMRNAKIASQLFKDRPMSPEQSVVYWTEYVIRHKGAPHLKSHGLNLTWYQYFLLDVIANNSYTPPGIFDIEDLDGGTIIPGQWRRDQNNLTPLARIGRKPSLAAQEIRDKFCDFFFKVLLLKYTLARQLLMLK</sequence>
<feature type="transmembrane region" description="Helical" evidence="5">
    <location>
        <begin position="7"/>
        <end position="28"/>
    </location>
</feature>
<gene>
    <name evidence="6" type="ORF">MEUPH1_LOCUS6134</name>
</gene>
<dbReference type="InterPro" id="IPR002213">
    <property type="entry name" value="UDP_glucos_trans"/>
</dbReference>
<dbReference type="FunFam" id="3.40.50.2000:FF:000021">
    <property type="entry name" value="UDP-glucuronosyltransferase"/>
    <property type="match status" value="1"/>
</dbReference>
<evidence type="ECO:0000256" key="4">
    <source>
        <dbReference type="RuleBase" id="RU003718"/>
    </source>
</evidence>
<keyword evidence="3 4" id="KW-0808">Transferase</keyword>
<dbReference type="AlphaFoldDB" id="A0AAV0W1U0"/>
<dbReference type="Gene3D" id="3.40.50.2000">
    <property type="entry name" value="Glycogen Phosphorylase B"/>
    <property type="match status" value="1"/>
</dbReference>
<accession>A0AAV0W1U0</accession>
<proteinExistence type="inferred from homology"/>
<dbReference type="InterPro" id="IPR050271">
    <property type="entry name" value="UDP-glycosyltransferase"/>
</dbReference>
<keyword evidence="5" id="KW-1133">Transmembrane helix</keyword>
<comment type="caution">
    <text evidence="6">The sequence shown here is derived from an EMBL/GenBank/DDBJ whole genome shotgun (WGS) entry which is preliminary data.</text>
</comment>
<dbReference type="Pfam" id="PF00201">
    <property type="entry name" value="UDPGT"/>
    <property type="match status" value="1"/>
</dbReference>
<name>A0AAV0W1U0_9HEMI</name>
<evidence type="ECO:0000256" key="2">
    <source>
        <dbReference type="ARBA" id="ARBA00022676"/>
    </source>
</evidence>
<dbReference type="InterPro" id="IPR035595">
    <property type="entry name" value="UDP_glycos_trans_CS"/>
</dbReference>
<dbReference type="CDD" id="cd03784">
    <property type="entry name" value="GT1_Gtf-like"/>
    <property type="match status" value="1"/>
</dbReference>
<keyword evidence="5" id="KW-0472">Membrane</keyword>
<reference evidence="6 7" key="1">
    <citation type="submission" date="2023-01" db="EMBL/GenBank/DDBJ databases">
        <authorList>
            <person name="Whitehead M."/>
        </authorList>
    </citation>
    <scope>NUCLEOTIDE SEQUENCE [LARGE SCALE GENOMIC DNA]</scope>
</reference>
<evidence type="ECO:0000256" key="1">
    <source>
        <dbReference type="ARBA" id="ARBA00009995"/>
    </source>
</evidence>
<protein>
    <recommendedName>
        <fullName evidence="8">UDP-glucuronosyltransferase</fullName>
    </recommendedName>
</protein>
<evidence type="ECO:0000313" key="6">
    <source>
        <dbReference type="EMBL" id="CAI6349591.1"/>
    </source>
</evidence>
<dbReference type="PROSITE" id="PS00375">
    <property type="entry name" value="UDPGT"/>
    <property type="match status" value="1"/>
</dbReference>
<keyword evidence="5" id="KW-0812">Transmembrane</keyword>
<dbReference type="SUPFAM" id="SSF53756">
    <property type="entry name" value="UDP-Glycosyltransferase/glycogen phosphorylase"/>
    <property type="match status" value="1"/>
</dbReference>
<dbReference type="EMBL" id="CARXXK010000001">
    <property type="protein sequence ID" value="CAI6349591.1"/>
    <property type="molecule type" value="Genomic_DNA"/>
</dbReference>
<dbReference type="PANTHER" id="PTHR48043:SF145">
    <property type="entry name" value="FI06409P-RELATED"/>
    <property type="match status" value="1"/>
</dbReference>
<dbReference type="PANTHER" id="PTHR48043">
    <property type="entry name" value="EG:EG0003.4 PROTEIN-RELATED"/>
    <property type="match status" value="1"/>
</dbReference>
<dbReference type="Proteomes" id="UP001160148">
    <property type="component" value="Unassembled WGS sequence"/>
</dbReference>
<evidence type="ECO:0000256" key="3">
    <source>
        <dbReference type="ARBA" id="ARBA00022679"/>
    </source>
</evidence>
<dbReference type="GO" id="GO:0008194">
    <property type="term" value="F:UDP-glycosyltransferase activity"/>
    <property type="evidence" value="ECO:0007669"/>
    <property type="project" value="InterPro"/>
</dbReference>
<keyword evidence="2 4" id="KW-0328">Glycosyltransferase</keyword>
<organism evidence="6 7">
    <name type="scientific">Macrosiphum euphorbiae</name>
    <name type="common">potato aphid</name>
    <dbReference type="NCBI Taxonomy" id="13131"/>
    <lineage>
        <taxon>Eukaryota</taxon>
        <taxon>Metazoa</taxon>
        <taxon>Ecdysozoa</taxon>
        <taxon>Arthropoda</taxon>
        <taxon>Hexapoda</taxon>
        <taxon>Insecta</taxon>
        <taxon>Pterygota</taxon>
        <taxon>Neoptera</taxon>
        <taxon>Paraneoptera</taxon>
        <taxon>Hemiptera</taxon>
        <taxon>Sternorrhyncha</taxon>
        <taxon>Aphidomorpha</taxon>
        <taxon>Aphidoidea</taxon>
        <taxon>Aphididae</taxon>
        <taxon>Macrosiphini</taxon>
        <taxon>Macrosiphum</taxon>
    </lineage>
</organism>
<keyword evidence="7" id="KW-1185">Reference proteome</keyword>
<comment type="similarity">
    <text evidence="1 4">Belongs to the UDP-glycosyltransferase family.</text>
</comment>
<evidence type="ECO:0008006" key="8">
    <source>
        <dbReference type="Google" id="ProtNLM"/>
    </source>
</evidence>
<evidence type="ECO:0000313" key="7">
    <source>
        <dbReference type="Proteomes" id="UP001160148"/>
    </source>
</evidence>